<dbReference type="Proteomes" id="UP001153269">
    <property type="component" value="Unassembled WGS sequence"/>
</dbReference>
<keyword evidence="1" id="KW-0479">Metal-binding</keyword>
<dbReference type="InterPro" id="IPR036236">
    <property type="entry name" value="Znf_C2H2_sf"/>
</dbReference>
<evidence type="ECO:0000313" key="8">
    <source>
        <dbReference type="Proteomes" id="UP001153269"/>
    </source>
</evidence>
<reference evidence="7" key="1">
    <citation type="submission" date="2020-03" db="EMBL/GenBank/DDBJ databases">
        <authorList>
            <person name="Weist P."/>
        </authorList>
    </citation>
    <scope>NUCLEOTIDE SEQUENCE</scope>
</reference>
<evidence type="ECO:0000256" key="5">
    <source>
        <dbReference type="SAM" id="MobiDB-lite"/>
    </source>
</evidence>
<dbReference type="SMART" id="SM00614">
    <property type="entry name" value="ZnF_BED"/>
    <property type="match status" value="1"/>
</dbReference>
<dbReference type="GO" id="GO:0008270">
    <property type="term" value="F:zinc ion binding"/>
    <property type="evidence" value="ECO:0007669"/>
    <property type="project" value="UniProtKB-KW"/>
</dbReference>
<feature type="compositionally biased region" description="Basic and acidic residues" evidence="5">
    <location>
        <begin position="160"/>
        <end position="169"/>
    </location>
</feature>
<evidence type="ECO:0000313" key="7">
    <source>
        <dbReference type="EMBL" id="CAB1440427.1"/>
    </source>
</evidence>
<evidence type="ECO:0000259" key="6">
    <source>
        <dbReference type="PROSITE" id="PS50808"/>
    </source>
</evidence>
<keyword evidence="3" id="KW-0862">Zinc</keyword>
<evidence type="ECO:0000256" key="2">
    <source>
        <dbReference type="ARBA" id="ARBA00022771"/>
    </source>
</evidence>
<dbReference type="Pfam" id="PF02892">
    <property type="entry name" value="zf-BED"/>
    <property type="match status" value="1"/>
</dbReference>
<feature type="compositionally biased region" description="Basic and acidic residues" evidence="5">
    <location>
        <begin position="16"/>
        <end position="26"/>
    </location>
</feature>
<keyword evidence="8" id="KW-1185">Reference proteome</keyword>
<dbReference type="InterPro" id="IPR003656">
    <property type="entry name" value="Znf_BED"/>
</dbReference>
<dbReference type="EMBL" id="CADEAL010002447">
    <property type="protein sequence ID" value="CAB1440427.1"/>
    <property type="molecule type" value="Genomic_DNA"/>
</dbReference>
<organism evidence="7 8">
    <name type="scientific">Pleuronectes platessa</name>
    <name type="common">European plaice</name>
    <dbReference type="NCBI Taxonomy" id="8262"/>
    <lineage>
        <taxon>Eukaryota</taxon>
        <taxon>Metazoa</taxon>
        <taxon>Chordata</taxon>
        <taxon>Craniata</taxon>
        <taxon>Vertebrata</taxon>
        <taxon>Euteleostomi</taxon>
        <taxon>Actinopterygii</taxon>
        <taxon>Neopterygii</taxon>
        <taxon>Teleostei</taxon>
        <taxon>Neoteleostei</taxon>
        <taxon>Acanthomorphata</taxon>
        <taxon>Carangaria</taxon>
        <taxon>Pleuronectiformes</taxon>
        <taxon>Pleuronectoidei</taxon>
        <taxon>Pleuronectidae</taxon>
        <taxon>Pleuronectes</taxon>
    </lineage>
</organism>
<accession>A0A9N7YVY9</accession>
<gene>
    <name evidence="7" type="ORF">PLEPLA_LOCUS28193</name>
</gene>
<name>A0A9N7YVY9_PLEPL</name>
<evidence type="ECO:0000256" key="4">
    <source>
        <dbReference type="PROSITE-ProRule" id="PRU00027"/>
    </source>
</evidence>
<evidence type="ECO:0000256" key="1">
    <source>
        <dbReference type="ARBA" id="ARBA00022723"/>
    </source>
</evidence>
<feature type="region of interest" description="Disordered" evidence="5">
    <location>
        <begin position="1"/>
        <end position="28"/>
    </location>
</feature>
<keyword evidence="2 4" id="KW-0863">Zinc-finger</keyword>
<dbReference type="AlphaFoldDB" id="A0A9N7YVY9"/>
<protein>
    <recommendedName>
        <fullName evidence="6">BED-type domain-containing protein</fullName>
    </recommendedName>
</protein>
<dbReference type="SUPFAM" id="SSF57667">
    <property type="entry name" value="beta-beta-alpha zinc fingers"/>
    <property type="match status" value="1"/>
</dbReference>
<sequence>MNNGFRRRRGVGGGKAVKERHTETHTGGEAVVELQKLGLWAEKVSGSTPRRDNKRRTWIDLSKNPRVSLPSLVPLSKAPHSPNICSPSAVHGRSLLCVSCTRWQGVVMSAEWKYFTVNSDKDVAAKCNICQAQVSRGGTEPGRFNTSNLIAHLKKHHKKEHEDFRESSKAKQQASGSLQQPTLAESFARRDKT</sequence>
<feature type="region of interest" description="Disordered" evidence="5">
    <location>
        <begin position="155"/>
        <end position="193"/>
    </location>
</feature>
<comment type="caution">
    <text evidence="7">The sequence shown here is derived from an EMBL/GenBank/DDBJ whole genome shotgun (WGS) entry which is preliminary data.</text>
</comment>
<dbReference type="PROSITE" id="PS50808">
    <property type="entry name" value="ZF_BED"/>
    <property type="match status" value="1"/>
</dbReference>
<feature type="compositionally biased region" description="Polar residues" evidence="5">
    <location>
        <begin position="170"/>
        <end position="183"/>
    </location>
</feature>
<evidence type="ECO:0000256" key="3">
    <source>
        <dbReference type="ARBA" id="ARBA00022833"/>
    </source>
</evidence>
<feature type="domain" description="BED-type" evidence="6">
    <location>
        <begin position="106"/>
        <end position="164"/>
    </location>
</feature>
<feature type="compositionally biased region" description="Basic residues" evidence="5">
    <location>
        <begin position="1"/>
        <end position="10"/>
    </location>
</feature>
<proteinExistence type="predicted"/>
<dbReference type="GO" id="GO:0003677">
    <property type="term" value="F:DNA binding"/>
    <property type="evidence" value="ECO:0007669"/>
    <property type="project" value="InterPro"/>
</dbReference>